<dbReference type="SUPFAM" id="SSF53067">
    <property type="entry name" value="Actin-like ATPase domain"/>
    <property type="match status" value="2"/>
</dbReference>
<dbReference type="AlphaFoldDB" id="A0A0G0VDR8"/>
<dbReference type="PANTHER" id="PTHR32432">
    <property type="entry name" value="CELL DIVISION PROTEIN FTSA-RELATED"/>
    <property type="match status" value="1"/>
</dbReference>
<dbReference type="CDD" id="cd24049">
    <property type="entry name" value="ASKHA_NBD_PilM"/>
    <property type="match status" value="1"/>
</dbReference>
<evidence type="ECO:0000313" key="2">
    <source>
        <dbReference type="Proteomes" id="UP000033930"/>
    </source>
</evidence>
<organism evidence="1 2">
    <name type="scientific">Candidatus Uhrbacteria bacterium GW2011_GWC1_41_20</name>
    <dbReference type="NCBI Taxonomy" id="1618983"/>
    <lineage>
        <taxon>Bacteria</taxon>
        <taxon>Candidatus Uhriibacteriota</taxon>
    </lineage>
</organism>
<sequence>MKLFSKKDSSEQGMIGIDIGAGGIKMIELAPYKGRVRLLTYGHAERTSHTDGSLLDQPHKCAEIILRVIKESGMKSQKVNAALPSQSVFHTIVTIPQPKSKDENIKPLIEAQVKKLLPRPIEEMILDSTVIDKHLLPKDETEKSKKESNEKISQDILEKKEQKHIRVLVSGAPKDLVQKYVDIFKLAKLELVSLETEAFALIRSLVGKDPSRIMIVDIGYERTNIDIIQHGIPFLHRSIKAGGINVTQAIAKQMSISRAQAEQVKFDLAISAQKNQQMPPIIREAMMPILHEIKYALELYGQQDFHEYSAVEKIILTGGSAHLPFLDPFLTEALNMNVYLGNPWARVATPEGSQEMLSEIGPRMSVALGLAMKLLKEK</sequence>
<dbReference type="InterPro" id="IPR050696">
    <property type="entry name" value="FtsA/MreB"/>
</dbReference>
<dbReference type="Pfam" id="PF11104">
    <property type="entry name" value="PilM_2"/>
    <property type="match status" value="2"/>
</dbReference>
<dbReference type="InterPro" id="IPR043129">
    <property type="entry name" value="ATPase_NBD"/>
</dbReference>
<comment type="caution">
    <text evidence="1">The sequence shown here is derived from an EMBL/GenBank/DDBJ whole genome shotgun (WGS) entry which is preliminary data.</text>
</comment>
<proteinExistence type="predicted"/>
<name>A0A0G0VDR8_9BACT</name>
<protein>
    <submittedName>
        <fullName evidence="1">Type IV pilus assembly protein PilM, type IV pilus assembly protein PilM</fullName>
    </submittedName>
</protein>
<evidence type="ECO:0000313" key="1">
    <source>
        <dbReference type="EMBL" id="KKR99034.1"/>
    </source>
</evidence>
<dbReference type="PANTHER" id="PTHR32432:SF3">
    <property type="entry name" value="ETHANOLAMINE UTILIZATION PROTEIN EUTJ"/>
    <property type="match status" value="1"/>
</dbReference>
<reference evidence="1 2" key="1">
    <citation type="journal article" date="2015" name="Nature">
        <title>rRNA introns, odd ribosomes, and small enigmatic genomes across a large radiation of phyla.</title>
        <authorList>
            <person name="Brown C.T."/>
            <person name="Hug L.A."/>
            <person name="Thomas B.C."/>
            <person name="Sharon I."/>
            <person name="Castelle C.J."/>
            <person name="Singh A."/>
            <person name="Wilkins M.J."/>
            <person name="Williams K.H."/>
            <person name="Banfield J.F."/>
        </authorList>
    </citation>
    <scope>NUCLEOTIDE SEQUENCE [LARGE SCALE GENOMIC DNA]</scope>
</reference>
<dbReference type="PIRSF" id="PIRSF019169">
    <property type="entry name" value="PilM"/>
    <property type="match status" value="1"/>
</dbReference>
<accession>A0A0G0VDR8</accession>
<dbReference type="InterPro" id="IPR005883">
    <property type="entry name" value="PilM"/>
</dbReference>
<dbReference type="Gene3D" id="3.30.1490.300">
    <property type="match status" value="1"/>
</dbReference>
<gene>
    <name evidence="1" type="ORF">UU50_C0011G0013</name>
</gene>
<dbReference type="Proteomes" id="UP000033930">
    <property type="component" value="Unassembled WGS sequence"/>
</dbReference>
<dbReference type="EMBL" id="LCAW01000011">
    <property type="protein sequence ID" value="KKR99034.1"/>
    <property type="molecule type" value="Genomic_DNA"/>
</dbReference>
<dbReference type="Gene3D" id="3.30.420.40">
    <property type="match status" value="2"/>
</dbReference>